<proteinExistence type="predicted"/>
<feature type="region of interest" description="Disordered" evidence="1">
    <location>
        <begin position="37"/>
        <end position="74"/>
    </location>
</feature>
<evidence type="ECO:0000313" key="2">
    <source>
        <dbReference type="EMBL" id="QNO13558.1"/>
    </source>
</evidence>
<accession>A0A7G9W4E6</accession>
<feature type="compositionally biased region" description="Basic and acidic residues" evidence="1">
    <location>
        <begin position="37"/>
        <end position="57"/>
    </location>
</feature>
<keyword evidence="3" id="KW-1185">Reference proteome</keyword>
<dbReference type="KEGG" id="acae:HYG86_01635"/>
<protein>
    <submittedName>
        <fullName evidence="2">Uncharacterized protein</fullName>
    </submittedName>
</protein>
<evidence type="ECO:0000256" key="1">
    <source>
        <dbReference type="SAM" id="MobiDB-lite"/>
    </source>
</evidence>
<gene>
    <name evidence="2" type="ORF">HYG86_01635</name>
</gene>
<sequence length="124" mass="14453">MELILFIIFGVVFSLIKSFAEQGKGQKPVIQPTKIERYPEEARPKEKPKEIKPRTIEKTINTPKPSRRRIEPTTKYEDIELQVQDLDEEEGSGLIFENTDDVVKGIIMSEILESPRFKKPHKFR</sequence>
<reference evidence="2 3" key="1">
    <citation type="submission" date="2020-07" db="EMBL/GenBank/DDBJ databases">
        <title>Alkalicella. sp. LB2 genome.</title>
        <authorList>
            <person name="Postec A."/>
            <person name="Quemeneur M."/>
        </authorList>
    </citation>
    <scope>NUCLEOTIDE SEQUENCE [LARGE SCALE GENOMIC DNA]</scope>
    <source>
        <strain evidence="2 3">LB2</strain>
    </source>
</reference>
<evidence type="ECO:0000313" key="3">
    <source>
        <dbReference type="Proteomes" id="UP000516160"/>
    </source>
</evidence>
<dbReference type="EMBL" id="CP058559">
    <property type="protein sequence ID" value="QNO13558.1"/>
    <property type="molecule type" value="Genomic_DNA"/>
</dbReference>
<dbReference type="Proteomes" id="UP000516160">
    <property type="component" value="Chromosome"/>
</dbReference>
<dbReference type="RefSeq" id="WP_213167228.1">
    <property type="nucleotide sequence ID" value="NZ_CP058559.1"/>
</dbReference>
<name>A0A7G9W4E6_ALKCA</name>
<organism evidence="2 3">
    <name type="scientific">Alkalicella caledoniensis</name>
    <dbReference type="NCBI Taxonomy" id="2731377"/>
    <lineage>
        <taxon>Bacteria</taxon>
        <taxon>Bacillati</taxon>
        <taxon>Bacillota</taxon>
        <taxon>Clostridia</taxon>
        <taxon>Eubacteriales</taxon>
        <taxon>Proteinivoracaceae</taxon>
        <taxon>Alkalicella</taxon>
    </lineage>
</organism>
<dbReference type="AlphaFoldDB" id="A0A7G9W4E6"/>